<dbReference type="InterPro" id="IPR000477">
    <property type="entry name" value="RT_dom"/>
</dbReference>
<name>A0ABY6KWF1_9ARAC</name>
<feature type="region of interest" description="Disordered" evidence="1">
    <location>
        <begin position="1000"/>
        <end position="1023"/>
    </location>
</feature>
<organism evidence="3 4">
    <name type="scientific">Cordylochernes scorpioides</name>
    <dbReference type="NCBI Taxonomy" id="51811"/>
    <lineage>
        <taxon>Eukaryota</taxon>
        <taxon>Metazoa</taxon>
        <taxon>Ecdysozoa</taxon>
        <taxon>Arthropoda</taxon>
        <taxon>Chelicerata</taxon>
        <taxon>Arachnida</taxon>
        <taxon>Pseudoscorpiones</taxon>
        <taxon>Cheliferoidea</taxon>
        <taxon>Chernetidae</taxon>
        <taxon>Cordylochernes</taxon>
    </lineage>
</organism>
<reference evidence="3 4" key="1">
    <citation type="submission" date="2022-01" db="EMBL/GenBank/DDBJ databases">
        <title>A chromosomal length assembly of Cordylochernes scorpioides.</title>
        <authorList>
            <person name="Zeh D."/>
            <person name="Zeh J."/>
        </authorList>
    </citation>
    <scope>NUCLEOTIDE SEQUENCE [LARGE SCALE GENOMIC DNA]</scope>
    <source>
        <strain evidence="3">IN4F17</strain>
        <tissue evidence="3">Whole Body</tissue>
    </source>
</reference>
<dbReference type="Pfam" id="PF00078">
    <property type="entry name" value="RVT_1"/>
    <property type="match status" value="1"/>
</dbReference>
<sequence length="1920" mass="214837">MFDRITTTLPYADDLIITAKNKEDMDILLDALSDQATKAGLKVKPQNCATLHLLCRGRRRVLPTPFKVEEAPVPAMTKDESYLHLGVPTGFKKSRSLNSALQDLETVVKKIDESLLTPWQKIDVIKTFILIISLAKKWLNLLKRASNEVLYIPPSQGGAGLLPFRDRAELSKIAQAFKMLTSKDTNTENLAKIFLKRTVNRKLGRSASGEDMADYLSGRLDQGFDRDGGDVASLWSEARNATRRLRSTLRARWTWDPDRDQGKTFEVTCQSQCSNTFIPAGKYFRFADWRFVHRARLNLLPLNGAVKFGNRNKKCRRCGALNETLPHVLQHCRVHSAAWKRRHEAVLERLRKALRIKGEEFGSSGPPWNLLHPRRRLAWYCITSKEALEWTSRLPQWIPKPQRNSETPSCPRATPNGYRGSLTLQPRNHLHSWWKSRLRGESDSGTSDEPRGPAINQVTAPMPDCSTVEKRAQKSAPSTRSKKTPESDAAALEEPEHSTQPAAQEPISFMTPTGPPVELDQQNAPPLPLASDLSAEATPFRPEAHGTSLATSEADQTTFVPSLPENAAEEDQRESPLVQQEEEADDLQLSVVHSDPPTVQTPPVLDSVDLQAAAPPDDPAPLPQDTSVTPSSSFTARRVGWKVDSCTHRETLFSLIESFVKGVKNETGKPDTRTRRRAPPPQKPRSTRPSAPSFDAEKAAKLQRSYNINKNRTMQEILGQRSPGCTIPIQMIEEHFEKRMVGDNTEFSPDPDFLKDFAPQDGAQLEEPISSNAVWYRLLKMGNTAPGPDGISYQELKRVDPNATILTQIFQACFQMRTVPPSWMESSSILLHKKGDAEDLGNWRPIALGNTIAKLYTAVLAGRLRRLAATTGQLSKAQKGFMEFEGCLEHNFVVQSVIEETKKTSRQACFAWLDLENAFGSVPHEHIFNVLDAFGVPGKVFAVFRDLNTDFSTSIRTPLGITSPIPFKLGVKQGCPGSSTLFNVAIEVIVRTLASMAKDHGQGVSTSAPGHHRRSGGKDRTPLHLKGPKCAILHLDCRKKRTTLPTTFYIQEQPISAMRKEDTYWHFGVPTGFNKTRNPEEAIKGIKEDAKKIHSSLLAPWQKIDATKTFIYPRLDFILRGSPIHKTAFREVDLLIKRLGSACLNGPTTRTDLANIQHAFRLLTSPDSETSALAKSLLKRVAEWKLGRPALEEDLAAYLSGKLDGDFARDGGDITSLWSDARNVSRRLSKRIGVQWVHNPTLGDITIKLPNAGKTPKEISLPAGKVYEVTCRSKSFNGFINSGRYMRFADWRLIHSARLNGLPLIDVIIDVAIPIENRLVAFKDARERKISKYTPLANKLREKGWEVFLDAFLVGPLGGWDNDNEKVLRALDISPRYSTVMRKLSSGLGISTDILVVLTGSSGLLFFPKALWRQNAPPTTESWRYNHSGFGGNAYPHRVDALHSYLELALVSTLMVWEHPKLIVLLWKAIFTTWKDLNPHMEPTETLIGSSLLRSEAAQSITGLDQLEPSALEICEILGRATPSQEDKTTILKPLRENGPAHKSANYLKYSGEEAGRLQKAYNFNKKRTMQDILEGSSPLCNIPKKTLEAYFQKPISQKTTASRKEELRSLLAPANSNSTSEALDLLSKPISTKEPRIQMFDRITTTLPYADDLIITAKNKEDMDILLDALSDQATKAGLKVKPQNCATLHLLCRGRRRVLPTPFKVEEAPVPAMTKDESYLHLGVPTGFKKSRSLNSALQDLETVVKKIDESLLTPWQKIDVIKTFMYPKLDFILRGAPIPQDQGGAGLLPFRDRAELSKIAQAFKMLTSKDTNTENLAKIFLKRTVNRKLGRSASGEDMADYLSAAWKRRHEAVLERPKEGSEDQRGGGWDNKNERVLKMLQVSPRYAKLMRQLMCTDSIEWSRDIYVEHISGKRQYQ</sequence>
<accession>A0ABY6KWF1</accession>
<evidence type="ECO:0000256" key="1">
    <source>
        <dbReference type="SAM" id="MobiDB-lite"/>
    </source>
</evidence>
<dbReference type="PROSITE" id="PS50878">
    <property type="entry name" value="RT_POL"/>
    <property type="match status" value="1"/>
</dbReference>
<feature type="region of interest" description="Disordered" evidence="1">
    <location>
        <begin position="439"/>
        <end position="636"/>
    </location>
</feature>
<gene>
    <name evidence="3" type="ORF">LAZ67_9003254</name>
</gene>
<feature type="compositionally biased region" description="Basic and acidic residues" evidence="1">
    <location>
        <begin position="664"/>
        <end position="673"/>
    </location>
</feature>
<dbReference type="EMBL" id="CP092871">
    <property type="protein sequence ID" value="UYV72466.1"/>
    <property type="molecule type" value="Genomic_DNA"/>
</dbReference>
<feature type="region of interest" description="Disordered" evidence="1">
    <location>
        <begin position="664"/>
        <end position="698"/>
    </location>
</feature>
<evidence type="ECO:0000313" key="3">
    <source>
        <dbReference type="EMBL" id="UYV72466.1"/>
    </source>
</evidence>
<proteinExistence type="predicted"/>
<evidence type="ECO:0000313" key="4">
    <source>
        <dbReference type="Proteomes" id="UP001235939"/>
    </source>
</evidence>
<feature type="compositionally biased region" description="Polar residues" evidence="1">
    <location>
        <begin position="548"/>
        <end position="560"/>
    </location>
</feature>
<keyword evidence="4" id="KW-1185">Reference proteome</keyword>
<dbReference type="PANTHER" id="PTHR19446">
    <property type="entry name" value="REVERSE TRANSCRIPTASES"/>
    <property type="match status" value="1"/>
</dbReference>
<feature type="compositionally biased region" description="Polar residues" evidence="1">
    <location>
        <begin position="626"/>
        <end position="635"/>
    </location>
</feature>
<feature type="domain" description="Reverse transcriptase" evidence="2">
    <location>
        <begin position="1"/>
        <end position="89"/>
    </location>
</feature>
<protein>
    <recommendedName>
        <fullName evidence="2">Reverse transcriptase domain-containing protein</fullName>
    </recommendedName>
</protein>
<evidence type="ECO:0000259" key="2">
    <source>
        <dbReference type="PROSITE" id="PS50878"/>
    </source>
</evidence>
<dbReference type="Proteomes" id="UP001235939">
    <property type="component" value="Chromosome 09"/>
</dbReference>
<dbReference type="CDD" id="cd01650">
    <property type="entry name" value="RT_nLTR_like"/>
    <property type="match status" value="1"/>
</dbReference>
<feature type="region of interest" description="Disordered" evidence="1">
    <location>
        <begin position="398"/>
        <end position="424"/>
    </location>
</feature>